<dbReference type="PANTHER" id="PTHR42927:SF1">
    <property type="entry name" value="HELICASE SUPERFAMILY 1 AND 2 DOMAIN-CONTAINING PROTEIN"/>
    <property type="match status" value="1"/>
</dbReference>
<dbReference type="GO" id="GO:0003677">
    <property type="term" value="F:DNA binding"/>
    <property type="evidence" value="ECO:0007669"/>
    <property type="project" value="UniProtKB-KW"/>
</dbReference>
<protein>
    <submittedName>
        <fullName evidence="2">Restriction endonuclease subunit R</fullName>
    </submittedName>
</protein>
<dbReference type="Pfam" id="PF22679">
    <property type="entry name" value="T1R_D3-like"/>
    <property type="match status" value="1"/>
</dbReference>
<name>A0A2H9U866_9GAMM</name>
<feature type="domain" description="Helicase ATP-binding" evidence="1">
    <location>
        <begin position="310"/>
        <end position="514"/>
    </location>
</feature>
<dbReference type="SUPFAM" id="SSF52540">
    <property type="entry name" value="P-loop containing nucleoside triphosphate hydrolases"/>
    <property type="match status" value="1"/>
</dbReference>
<gene>
    <name evidence="2" type="ORF">CUC53_03035</name>
</gene>
<dbReference type="InterPro" id="IPR014001">
    <property type="entry name" value="Helicase_ATP-bd"/>
</dbReference>
<evidence type="ECO:0000259" key="1">
    <source>
        <dbReference type="PROSITE" id="PS51192"/>
    </source>
</evidence>
<dbReference type="PROSITE" id="PS51192">
    <property type="entry name" value="HELICASE_ATP_BIND_1"/>
    <property type="match status" value="1"/>
</dbReference>
<dbReference type="InterPro" id="IPR040980">
    <property type="entry name" value="SWI2_SNF2"/>
</dbReference>
<dbReference type="SMART" id="SM00487">
    <property type="entry name" value="DEXDc"/>
    <property type="match status" value="1"/>
</dbReference>
<proteinExistence type="predicted"/>
<dbReference type="GO" id="GO:0009307">
    <property type="term" value="P:DNA restriction-modification system"/>
    <property type="evidence" value="ECO:0007669"/>
    <property type="project" value="UniProtKB-KW"/>
</dbReference>
<keyword evidence="2" id="KW-0378">Hydrolase</keyword>
<dbReference type="InterPro" id="IPR055180">
    <property type="entry name" value="HsdR_RecA-like_helicase_dom_2"/>
</dbReference>
<comment type="caution">
    <text evidence="2">The sequence shown here is derived from an EMBL/GenBank/DDBJ whole genome shotgun (WGS) entry which is preliminary data.</text>
</comment>
<dbReference type="EMBL" id="PGGC01000022">
    <property type="protein sequence ID" value="PJG60236.1"/>
    <property type="molecule type" value="Genomic_DNA"/>
</dbReference>
<dbReference type="GO" id="GO:0005524">
    <property type="term" value="F:ATP binding"/>
    <property type="evidence" value="ECO:0007669"/>
    <property type="project" value="UniProtKB-KW"/>
</dbReference>
<dbReference type="AlphaFoldDB" id="A0A2H9U866"/>
<keyword evidence="2" id="KW-0255">Endonuclease</keyword>
<dbReference type="Pfam" id="PF18766">
    <property type="entry name" value="SWI2_SNF2"/>
    <property type="match status" value="1"/>
</dbReference>
<dbReference type="CDD" id="cd22332">
    <property type="entry name" value="HsdR_N"/>
    <property type="match status" value="1"/>
</dbReference>
<evidence type="ECO:0000313" key="2">
    <source>
        <dbReference type="EMBL" id="PJG60236.1"/>
    </source>
</evidence>
<dbReference type="REBASE" id="260123">
    <property type="entry name" value="Aca2508ORF3065P"/>
</dbReference>
<accession>A0A2H9U866</accession>
<keyword evidence="3" id="KW-1185">Reference proteome</keyword>
<dbReference type="Gene3D" id="3.90.1570.50">
    <property type="match status" value="1"/>
</dbReference>
<reference evidence="2 3" key="1">
    <citation type="submission" date="2017-11" db="EMBL/GenBank/DDBJ databases">
        <title>Draft genome sequence of environmental isolate Aeromonas cavernicola sp. nov. MDC 2508.</title>
        <authorList>
            <person name="Colston S.M."/>
            <person name="Navarro A."/>
            <person name="Martinez-Murcia A.J."/>
            <person name="Graf J."/>
        </authorList>
    </citation>
    <scope>NUCLEOTIDE SEQUENCE [LARGE SCALE GENOMIC DNA]</scope>
    <source>
        <strain evidence="2 3">MDC 2508</strain>
    </source>
</reference>
<dbReference type="Pfam" id="PF04313">
    <property type="entry name" value="HSDR_N"/>
    <property type="match status" value="1"/>
</dbReference>
<dbReference type="RefSeq" id="WP_100292792.1">
    <property type="nucleotide sequence ID" value="NZ_PGGC01000022.1"/>
</dbReference>
<evidence type="ECO:0000313" key="3">
    <source>
        <dbReference type="Proteomes" id="UP000235861"/>
    </source>
</evidence>
<dbReference type="Gene3D" id="3.40.50.300">
    <property type="entry name" value="P-loop containing nucleotide triphosphate hydrolases"/>
    <property type="match status" value="2"/>
</dbReference>
<keyword evidence="2" id="KW-0540">Nuclease</keyword>
<dbReference type="Proteomes" id="UP000235861">
    <property type="component" value="Unassembled WGS sequence"/>
</dbReference>
<dbReference type="OrthoDB" id="9758243at2"/>
<dbReference type="InterPro" id="IPR027417">
    <property type="entry name" value="P-loop_NTPase"/>
</dbReference>
<sequence>MSLDLSLENKAREKAFQDHIIEQLAASGWLVGESAHYDKARALYPEDLVAFVQQSQPEGWQKFCKTYGEQPERHLLEGAVRQLSRSEGGTLWLLRNQIEDRGHRLKVASFKPDHDLNPELLARYQANRLRVVPELVYSPHGYDGRIDLTLFLNGIPVATLELKSCFKQSLENAKKQYRQDRLPKTHGRDEPLLTFRRGALVHFAVNQFEVAMTTKLAGDSTFFLPFNQGTREGGAGNDQPLPVNGEEGIATGYLWQEILQPDNFLRILSRYLHLEVKVDEDALGRQKKKETLIFPRYHQWKVVQNLLATVGQEGAGQKYLIQHSAGSGKSNSIAWLTHQLASLYLDKGEKLFNSVIVITDRTVLDSQLQETIAQFDHADGVVSRINREEGDGSKSAQLTEALASGTPIIIVTIQTFPHVLKAIQESTTLKGSRFAVVADEAHSSQTGSTARQLREVLMADQLDGEEELSGEDVMNMTLAARGGSQNISYFAFTATPKGKTLELFGRPANPAMPLGPDNKPKPFHVYSMRQAIEEGFILDVLKNYTNYKLAYKLAMQAEEASTGSEEQEVDAKKARIRLSKWVRLHPHNIGQKVAIIVEHFRTNVATLLGGQAKAMVVTSSRLEAVRYKLAFDAYIRDRRVTEQGYGAIRAMVAFSGDIEEEGQSYNERNMNPELNGRDMRKAFDTQDYQVMLVANKFQTGFDQPKLCAMYVDKKLTGVDCIQTLSRLNRTYPGKESTFVLDFVNDPQDVLAEFQQYFETATLETVSDPNLVYDLFHKLKATGIFTWGEVAAFSDAYFDPKRGAQALPGFIKPAVERFTKRYKLASEAVRECRQMLKRIEREGGSATDKVNAERRVNEATEARGELDLFKKDLNSYVRFYEFVSQITAFDDESLERLCVFARHLLPMLRQEVLEEDEIDLSQVLLSHYHLKAKRTQDLKLKEEAAGYGLQGISALGSAKAKEEKKDFLSHILAQLNDLFGTEVTDGDKLDWFQGMASKITENQPLMDQVRNNPRDAIMLGDYPKAVDAAVIERMDIQHGLSLEYLANPEIAKRIRNVILDIVLSGLRSG</sequence>
<dbReference type="PANTHER" id="PTHR42927">
    <property type="entry name" value="HELICASE SUPERFAMILY 1 AND 2 DOMAIN-CONTAINING PROTEIN"/>
    <property type="match status" value="1"/>
</dbReference>
<dbReference type="GO" id="GO:0009035">
    <property type="term" value="F:type I site-specific deoxyribonuclease activity"/>
    <property type="evidence" value="ECO:0007669"/>
    <property type="project" value="UniProtKB-EC"/>
</dbReference>
<organism evidence="2 3">
    <name type="scientific">Aeromonas cavernicola</name>
    <dbReference type="NCBI Taxonomy" id="1006623"/>
    <lineage>
        <taxon>Bacteria</taxon>
        <taxon>Pseudomonadati</taxon>
        <taxon>Pseudomonadota</taxon>
        <taxon>Gammaproteobacteria</taxon>
        <taxon>Aeromonadales</taxon>
        <taxon>Aeromonadaceae</taxon>
        <taxon>Aeromonas</taxon>
    </lineage>
</organism>
<dbReference type="InterPro" id="IPR007409">
    <property type="entry name" value="Restrct_endonuc_type1_HsdR_N"/>
</dbReference>